<gene>
    <name evidence="1" type="ordered locus">BCA_5205</name>
</gene>
<proteinExistence type="predicted"/>
<dbReference type="AlphaFoldDB" id="A0A158RG72"/>
<reference evidence="1 2" key="1">
    <citation type="submission" date="2009-02" db="EMBL/GenBank/DDBJ databases">
        <title>Genome sequence of Bacillus cereus 03BB102.</title>
        <authorList>
            <person name="Dodson R.J."/>
            <person name="Jackson P."/>
            <person name="Munk A.C."/>
            <person name="Brettin T."/>
            <person name="Bruce D."/>
            <person name="Detter C."/>
            <person name="Tapia R."/>
            <person name="Han C."/>
            <person name="Sutton G."/>
            <person name="Sims D."/>
        </authorList>
    </citation>
    <scope>NUCLEOTIDE SEQUENCE [LARGE SCALE GENOMIC DNA]</scope>
    <source>
        <strain evidence="1 2">03BB102</strain>
    </source>
</reference>
<protein>
    <submittedName>
        <fullName evidence="1">Uncharacterized protein</fullName>
    </submittedName>
</protein>
<dbReference type="Proteomes" id="UP000002210">
    <property type="component" value="Chromosome"/>
</dbReference>
<organism evidence="1 2">
    <name type="scientific">Bacillus cereus (strain 03BB102)</name>
    <dbReference type="NCBI Taxonomy" id="572264"/>
    <lineage>
        <taxon>Bacteria</taxon>
        <taxon>Bacillati</taxon>
        <taxon>Bacillota</taxon>
        <taxon>Bacilli</taxon>
        <taxon>Bacillales</taxon>
        <taxon>Bacillaceae</taxon>
        <taxon>Bacillus</taxon>
        <taxon>Bacillus cereus group</taxon>
    </lineage>
</organism>
<evidence type="ECO:0000313" key="2">
    <source>
        <dbReference type="Proteomes" id="UP000002210"/>
    </source>
</evidence>
<sequence length="39" mass="4856">MVNAFETRGFMIFPIRLKVLEEKWKVRIISRFKWSDVQR</sequence>
<dbReference type="KEGG" id="bcx:BCA_5205"/>
<name>A0A158RG72_BACC3</name>
<accession>A0A158RG72</accession>
<dbReference type="EMBL" id="CP001407">
    <property type="protein sequence ID" value="ACO25928.1"/>
    <property type="molecule type" value="Genomic_DNA"/>
</dbReference>
<evidence type="ECO:0000313" key="1">
    <source>
        <dbReference type="EMBL" id="ACO25928.1"/>
    </source>
</evidence>